<protein>
    <submittedName>
        <fullName evidence="1">Uncharacterized protein</fullName>
    </submittedName>
</protein>
<evidence type="ECO:0000313" key="1">
    <source>
        <dbReference type="EMBL" id="NML28240.1"/>
    </source>
</evidence>
<accession>A0A848GA64</accession>
<reference evidence="1 2" key="1">
    <citation type="submission" date="2020-04" db="EMBL/GenBank/DDBJ databases">
        <title>Zoogloea sp. G-4-1-14 isolated from soil.</title>
        <authorList>
            <person name="Dahal R.H."/>
        </authorList>
    </citation>
    <scope>NUCLEOTIDE SEQUENCE [LARGE SCALE GENOMIC DNA]</scope>
    <source>
        <strain evidence="1 2">G-4-1-14</strain>
    </source>
</reference>
<gene>
    <name evidence="1" type="ORF">HHL15_20980</name>
</gene>
<dbReference type="AlphaFoldDB" id="A0A848GA64"/>
<name>A0A848GA64_9RHOO</name>
<dbReference type="EMBL" id="JABBGA010000024">
    <property type="protein sequence ID" value="NML28240.1"/>
    <property type="molecule type" value="Genomic_DNA"/>
</dbReference>
<keyword evidence="2" id="KW-1185">Reference proteome</keyword>
<organism evidence="1 2">
    <name type="scientific">Zoogloea dura</name>
    <dbReference type="NCBI Taxonomy" id="2728840"/>
    <lineage>
        <taxon>Bacteria</taxon>
        <taxon>Pseudomonadati</taxon>
        <taxon>Pseudomonadota</taxon>
        <taxon>Betaproteobacteria</taxon>
        <taxon>Rhodocyclales</taxon>
        <taxon>Zoogloeaceae</taxon>
        <taxon>Zoogloea</taxon>
    </lineage>
</organism>
<comment type="caution">
    <text evidence="1">The sequence shown here is derived from an EMBL/GenBank/DDBJ whole genome shotgun (WGS) entry which is preliminary data.</text>
</comment>
<sequence length="106" mass="10942">MACAGLVGCASVAVTDDAITQRTAFALGVDRKDLTISNRVDDGTTSRYQVKTRAGRQYNCFVGGSISVLGRTVSEAICTEVGRDGATRPAVAPANCNALLKSAGKC</sequence>
<proteinExistence type="predicted"/>
<evidence type="ECO:0000313" key="2">
    <source>
        <dbReference type="Proteomes" id="UP000580043"/>
    </source>
</evidence>
<dbReference type="Proteomes" id="UP000580043">
    <property type="component" value="Unassembled WGS sequence"/>
</dbReference>